<dbReference type="InterPro" id="IPR012337">
    <property type="entry name" value="RNaseH-like_sf"/>
</dbReference>
<dbReference type="HAMAP" id="MF_00977">
    <property type="entry name" value="3_5_Exoribonuc_actinobact"/>
    <property type="match status" value="1"/>
</dbReference>
<sequence length="257" mass="29498">MGARGAATGRRASKSLAGRGGLGVRRTWGRRAARQGKGVVVRRHNRITTPTSHAPWPDRVRRSGMAEIPPPIPVGRDGWARMAAMVYRYFYDCEFIEDGRLVDLVSIGVVDEYGREFYAISTEFDDSRAVPWVRRHVLDKLPSPGDRAWRSRERIRDDLYEFLMEPIRGRAGEKLELWAWYAAYDHVALAQLWGAMPALPREIPRFTKELRQRWEERGSPPLPDAAADRHDALVDARHNLARWRAMHDRPAVSDRHS</sequence>
<gene>
    <name evidence="4" type="ORF">Pen02_50520</name>
</gene>
<dbReference type="SUPFAM" id="SSF53098">
    <property type="entry name" value="Ribonuclease H-like"/>
    <property type="match status" value="1"/>
</dbReference>
<comment type="subunit">
    <text evidence="1">Homodimer.</text>
</comment>
<keyword evidence="1" id="KW-0540">Nuclease</keyword>
<evidence type="ECO:0000256" key="2">
    <source>
        <dbReference type="SAM" id="MobiDB-lite"/>
    </source>
</evidence>
<comment type="function">
    <text evidence="1">Exonuclease that cleaves single-stranded 3' overhangs of double-stranded RNA.</text>
</comment>
<evidence type="ECO:0000259" key="3">
    <source>
        <dbReference type="Pfam" id="PF16473"/>
    </source>
</evidence>
<proteinExistence type="inferred from homology"/>
<keyword evidence="1" id="KW-0479">Metal-binding</keyword>
<organism evidence="4 5">
    <name type="scientific">Plantactinospora endophytica</name>
    <dbReference type="NCBI Taxonomy" id="673535"/>
    <lineage>
        <taxon>Bacteria</taxon>
        <taxon>Bacillati</taxon>
        <taxon>Actinomycetota</taxon>
        <taxon>Actinomycetes</taxon>
        <taxon>Micromonosporales</taxon>
        <taxon>Micromonosporaceae</taxon>
        <taxon>Plantactinospora</taxon>
    </lineage>
</organism>
<dbReference type="InterPro" id="IPR030853">
    <property type="entry name" value="3_5_Exoribonuc_actinobac"/>
</dbReference>
<dbReference type="NCBIfam" id="NF033638">
    <property type="entry name" value="RNase_AS"/>
    <property type="match status" value="1"/>
</dbReference>
<keyword evidence="1" id="KW-0269">Exonuclease</keyword>
<comment type="caution">
    <text evidence="4">The sequence shown here is derived from an EMBL/GenBank/DDBJ whole genome shotgun (WGS) entry which is preliminary data.</text>
</comment>
<feature type="binding site" evidence="1">
    <location>
        <position position="92"/>
    </location>
    <ligand>
        <name>Mg(2+)</name>
        <dbReference type="ChEBI" id="CHEBI:18420"/>
        <note>catalytic</note>
    </ligand>
</feature>
<evidence type="ECO:0000313" key="4">
    <source>
        <dbReference type="EMBL" id="GIG90116.1"/>
    </source>
</evidence>
<protein>
    <recommendedName>
        <fullName evidence="1">3'-5' exoribonuclease</fullName>
        <ecNumber evidence="1">3.1.13.-</ecNumber>
    </recommendedName>
</protein>
<dbReference type="InterPro" id="IPR036397">
    <property type="entry name" value="RNaseH_sf"/>
</dbReference>
<dbReference type="Pfam" id="PF16473">
    <property type="entry name" value="Rv2179c-like"/>
    <property type="match status" value="1"/>
</dbReference>
<evidence type="ECO:0000256" key="1">
    <source>
        <dbReference type="HAMAP-Rule" id="MF_00977"/>
    </source>
</evidence>
<feature type="compositionally biased region" description="Low complexity" evidence="2">
    <location>
        <begin position="1"/>
        <end position="10"/>
    </location>
</feature>
<feature type="domain" description="3'-5' exoribonuclease Rv2179c-like" evidence="3">
    <location>
        <begin position="88"/>
        <end position="245"/>
    </location>
</feature>
<dbReference type="InterPro" id="IPR033390">
    <property type="entry name" value="Rv2179c-like"/>
</dbReference>
<evidence type="ECO:0000313" key="5">
    <source>
        <dbReference type="Proteomes" id="UP000646749"/>
    </source>
</evidence>
<comment type="caution">
    <text evidence="1">Lacks conserved residue(s) required for the propagation of feature annotation.</text>
</comment>
<accession>A0ABQ4E5Y2</accession>
<dbReference type="EMBL" id="BONW01000024">
    <property type="protein sequence ID" value="GIG90116.1"/>
    <property type="molecule type" value="Genomic_DNA"/>
</dbReference>
<keyword evidence="1" id="KW-0378">Hydrolase</keyword>
<dbReference type="EC" id="3.1.13.-" evidence="1"/>
<reference evidence="4 5" key="1">
    <citation type="submission" date="2021-01" db="EMBL/GenBank/DDBJ databases">
        <title>Whole genome shotgun sequence of Plantactinospora endophytica NBRC 110450.</title>
        <authorList>
            <person name="Komaki H."/>
            <person name="Tamura T."/>
        </authorList>
    </citation>
    <scope>NUCLEOTIDE SEQUENCE [LARGE SCALE GENOMIC DNA]</scope>
    <source>
        <strain evidence="4 5">NBRC 110450</strain>
    </source>
</reference>
<keyword evidence="1" id="KW-0460">Magnesium</keyword>
<keyword evidence="5" id="KW-1185">Reference proteome</keyword>
<dbReference type="Gene3D" id="3.30.420.10">
    <property type="entry name" value="Ribonuclease H-like superfamily/Ribonuclease H"/>
    <property type="match status" value="1"/>
</dbReference>
<name>A0ABQ4E5Y2_9ACTN</name>
<dbReference type="Proteomes" id="UP000646749">
    <property type="component" value="Unassembled WGS sequence"/>
</dbReference>
<feature type="region of interest" description="Disordered" evidence="2">
    <location>
        <begin position="1"/>
        <end position="22"/>
    </location>
</feature>
<comment type="cofactor">
    <cofactor evidence="1">
        <name>Mg(2+)</name>
        <dbReference type="ChEBI" id="CHEBI:18420"/>
    </cofactor>
    <text evidence="1">Binds 1 Mg(2+) ion per subunit.</text>
</comment>